<dbReference type="RefSeq" id="WP_193689169.1">
    <property type="nucleotide sequence ID" value="NZ_CP062941.1"/>
</dbReference>
<dbReference type="KEGG" id="mlir:LPB04_09245"/>
<gene>
    <name evidence="1" type="ORF">LPB04_09245</name>
</gene>
<evidence type="ECO:0008006" key="3">
    <source>
        <dbReference type="Google" id="ProtNLM"/>
    </source>
</evidence>
<organism evidence="1 2">
    <name type="scientific">Massilia litorea</name>
    <dbReference type="NCBI Taxonomy" id="2769491"/>
    <lineage>
        <taxon>Bacteria</taxon>
        <taxon>Pseudomonadati</taxon>
        <taxon>Pseudomonadota</taxon>
        <taxon>Betaproteobacteria</taxon>
        <taxon>Burkholderiales</taxon>
        <taxon>Oxalobacteraceae</taxon>
        <taxon>Telluria group</taxon>
        <taxon>Massilia</taxon>
    </lineage>
</organism>
<dbReference type="Proteomes" id="UP000593875">
    <property type="component" value="Chromosome"/>
</dbReference>
<evidence type="ECO:0000313" key="2">
    <source>
        <dbReference type="Proteomes" id="UP000593875"/>
    </source>
</evidence>
<keyword evidence="2" id="KW-1185">Reference proteome</keyword>
<proteinExistence type="predicted"/>
<accession>A0A7L9UD97</accession>
<reference evidence="1 2" key="1">
    <citation type="submission" date="2020-10" db="EMBL/GenBank/DDBJ databases">
        <title>Genome sequencing of Massilia sp. LPB0304.</title>
        <authorList>
            <person name="Kim J."/>
        </authorList>
    </citation>
    <scope>NUCLEOTIDE SEQUENCE [LARGE SCALE GENOMIC DNA]</scope>
    <source>
        <strain evidence="1 2">LPB0304</strain>
    </source>
</reference>
<dbReference type="AlphaFoldDB" id="A0A7L9UD97"/>
<sequence>MMRGDLPPSCFRHESNVGASRRFALPTSISELQEPEVSAMMLVGLILLGYRARRHSSEKFK</sequence>
<name>A0A7L9UD97_9BURK</name>
<dbReference type="EMBL" id="CP062941">
    <property type="protein sequence ID" value="QOL52202.1"/>
    <property type="molecule type" value="Genomic_DNA"/>
</dbReference>
<evidence type="ECO:0000313" key="1">
    <source>
        <dbReference type="EMBL" id="QOL52202.1"/>
    </source>
</evidence>
<protein>
    <recommendedName>
        <fullName evidence="3">PEP-CTERM protein-sorting domain-containing protein</fullName>
    </recommendedName>
</protein>